<feature type="compositionally biased region" description="Basic residues" evidence="1">
    <location>
        <begin position="45"/>
        <end position="75"/>
    </location>
</feature>
<reference evidence="2" key="2">
    <citation type="submission" date="2021-12" db="EMBL/GenBank/DDBJ databases">
        <title>Resequencing data analysis of finger millet.</title>
        <authorList>
            <person name="Hatakeyama M."/>
            <person name="Aluri S."/>
            <person name="Balachadran M.T."/>
            <person name="Sivarajan S.R."/>
            <person name="Poveda L."/>
            <person name="Shimizu-Inatsugi R."/>
            <person name="Schlapbach R."/>
            <person name="Sreeman S.M."/>
            <person name="Shimizu K.K."/>
        </authorList>
    </citation>
    <scope>NUCLEOTIDE SEQUENCE</scope>
</reference>
<protein>
    <submittedName>
        <fullName evidence="2">Uncharacterized protein</fullName>
    </submittedName>
</protein>
<evidence type="ECO:0000313" key="2">
    <source>
        <dbReference type="EMBL" id="GJN31442.1"/>
    </source>
</evidence>
<accession>A0AAV5F8P6</accession>
<feature type="region of interest" description="Disordered" evidence="1">
    <location>
        <begin position="45"/>
        <end position="185"/>
    </location>
</feature>
<dbReference type="EMBL" id="BQKI01000082">
    <property type="protein sequence ID" value="GJN31442.1"/>
    <property type="molecule type" value="Genomic_DNA"/>
</dbReference>
<evidence type="ECO:0000256" key="1">
    <source>
        <dbReference type="SAM" id="MobiDB-lite"/>
    </source>
</evidence>
<gene>
    <name evidence="2" type="primary">gb19842</name>
    <name evidence="2" type="ORF">PR202_gb19842</name>
</gene>
<dbReference type="AlphaFoldDB" id="A0AAV5F8P6"/>
<name>A0AAV5F8P6_ELECO</name>
<reference evidence="2" key="1">
    <citation type="journal article" date="2018" name="DNA Res.">
        <title>Multiple hybrid de novo genome assembly of finger millet, an orphan allotetraploid crop.</title>
        <authorList>
            <person name="Hatakeyama M."/>
            <person name="Aluri S."/>
            <person name="Balachadran M.T."/>
            <person name="Sivarajan S.R."/>
            <person name="Patrignani A."/>
            <person name="Gruter S."/>
            <person name="Poveda L."/>
            <person name="Shimizu-Inatsugi R."/>
            <person name="Baeten J."/>
            <person name="Francoijs K.J."/>
            <person name="Nataraja K.N."/>
            <person name="Reddy Y.A.N."/>
            <person name="Phadnis S."/>
            <person name="Ravikumar R.L."/>
            <person name="Schlapbach R."/>
            <person name="Sreeman S.M."/>
            <person name="Shimizu K.K."/>
        </authorList>
    </citation>
    <scope>NUCLEOTIDE SEQUENCE</scope>
</reference>
<dbReference type="Proteomes" id="UP001054889">
    <property type="component" value="Unassembled WGS sequence"/>
</dbReference>
<comment type="caution">
    <text evidence="2">The sequence shown here is derived from an EMBL/GenBank/DDBJ whole genome shotgun (WGS) entry which is preliminary data.</text>
</comment>
<feature type="compositionally biased region" description="Basic residues" evidence="1">
    <location>
        <begin position="160"/>
        <end position="172"/>
    </location>
</feature>
<sequence length="185" mass="21300">MATLFGCRPGALVIPVVLRRRGLCRVDQDDADPVWVPPPFARRRKRRREPRFRPQRSGSLRRRLRRPRSQVRRQRCRVDQLRVQPKLQEDPAVHGVGGAFGANREHVRAPAGPPVRHPDRRPVHRGRLTGPDEGGPRRRRGPGFGDPRGVPLRERAGRGPGHRRRLLHRQQRHVPAPVQHGDHDY</sequence>
<organism evidence="2 3">
    <name type="scientific">Eleusine coracana subsp. coracana</name>
    <dbReference type="NCBI Taxonomy" id="191504"/>
    <lineage>
        <taxon>Eukaryota</taxon>
        <taxon>Viridiplantae</taxon>
        <taxon>Streptophyta</taxon>
        <taxon>Embryophyta</taxon>
        <taxon>Tracheophyta</taxon>
        <taxon>Spermatophyta</taxon>
        <taxon>Magnoliopsida</taxon>
        <taxon>Liliopsida</taxon>
        <taxon>Poales</taxon>
        <taxon>Poaceae</taxon>
        <taxon>PACMAD clade</taxon>
        <taxon>Chloridoideae</taxon>
        <taxon>Cynodonteae</taxon>
        <taxon>Eleusininae</taxon>
        <taxon>Eleusine</taxon>
    </lineage>
</organism>
<evidence type="ECO:0000313" key="3">
    <source>
        <dbReference type="Proteomes" id="UP001054889"/>
    </source>
</evidence>
<keyword evidence="3" id="KW-1185">Reference proteome</keyword>
<proteinExistence type="predicted"/>